<evidence type="ECO:0000313" key="3">
    <source>
        <dbReference type="Proteomes" id="UP000230002"/>
    </source>
</evidence>
<evidence type="ECO:0000256" key="1">
    <source>
        <dbReference type="SAM" id="MobiDB-lite"/>
    </source>
</evidence>
<dbReference type="Proteomes" id="UP000230002">
    <property type="component" value="Unassembled WGS sequence"/>
</dbReference>
<sequence>MTSTTFSPVISRPTNKEQLRPLGSTKPAFTTTHMERITWQPGYAGCASPQLHKASIVGDFWTDTLFNPIWAPVSTRPMAPSANMAPSSVYSSSPESLTADEDCTDSSFLSLSSLDFDSPPQTAASTDAVLGSARLSGAFEEDYDRPEASPNFVRKLLRRSKSLRRQARMRDGDFRDSDDERDFSVASDWDPVVRRPVAPAQPFPLSSACEQDDSETRPKRLPSRLSRRVKVPSPINTSYARGSTGTKSRRKEYEVEVGRVDGSELTSSSESGFDADDEHDCLRGGMKINAMSLAIGGVINKGNVITLLSTPPRKSYAAIVAASPPRTNTPESKVVVPQAVQAGRILEARRGDAPRAFEWRPFVEPFDV</sequence>
<keyword evidence="3" id="KW-1185">Reference proteome</keyword>
<evidence type="ECO:0000313" key="2">
    <source>
        <dbReference type="EMBL" id="PIL22654.1"/>
    </source>
</evidence>
<dbReference type="AlphaFoldDB" id="A0A2G8RMB2"/>
<proteinExistence type="predicted"/>
<feature type="compositionally biased region" description="Low complexity" evidence="1">
    <location>
        <begin position="81"/>
        <end position="96"/>
    </location>
</feature>
<feature type="compositionally biased region" description="Basic and acidic residues" evidence="1">
    <location>
        <begin position="251"/>
        <end position="262"/>
    </location>
</feature>
<gene>
    <name evidence="2" type="ORF">GSI_15346</name>
</gene>
<feature type="region of interest" description="Disordered" evidence="1">
    <location>
        <begin position="195"/>
        <end position="276"/>
    </location>
</feature>
<name>A0A2G8RMB2_9APHY</name>
<comment type="caution">
    <text evidence="2">The sequence shown here is derived from an EMBL/GenBank/DDBJ whole genome shotgun (WGS) entry which is preliminary data.</text>
</comment>
<organism evidence="2 3">
    <name type="scientific">Ganoderma sinense ZZ0214-1</name>
    <dbReference type="NCBI Taxonomy" id="1077348"/>
    <lineage>
        <taxon>Eukaryota</taxon>
        <taxon>Fungi</taxon>
        <taxon>Dikarya</taxon>
        <taxon>Basidiomycota</taxon>
        <taxon>Agaricomycotina</taxon>
        <taxon>Agaricomycetes</taxon>
        <taxon>Polyporales</taxon>
        <taxon>Polyporaceae</taxon>
        <taxon>Ganoderma</taxon>
    </lineage>
</organism>
<accession>A0A2G8RMB2</accession>
<reference evidence="2 3" key="1">
    <citation type="journal article" date="2015" name="Sci. Rep.">
        <title>Chromosome-level genome map provides insights into diverse defense mechanisms in the medicinal fungus Ganoderma sinense.</title>
        <authorList>
            <person name="Zhu Y."/>
            <person name="Xu J."/>
            <person name="Sun C."/>
            <person name="Zhou S."/>
            <person name="Xu H."/>
            <person name="Nelson D.R."/>
            <person name="Qian J."/>
            <person name="Song J."/>
            <person name="Luo H."/>
            <person name="Xiang L."/>
            <person name="Li Y."/>
            <person name="Xu Z."/>
            <person name="Ji A."/>
            <person name="Wang L."/>
            <person name="Lu S."/>
            <person name="Hayward A."/>
            <person name="Sun W."/>
            <person name="Li X."/>
            <person name="Schwartz D.C."/>
            <person name="Wang Y."/>
            <person name="Chen S."/>
        </authorList>
    </citation>
    <scope>NUCLEOTIDE SEQUENCE [LARGE SCALE GENOMIC DNA]</scope>
    <source>
        <strain evidence="2 3">ZZ0214-1</strain>
    </source>
</reference>
<dbReference type="OrthoDB" id="2751887at2759"/>
<dbReference type="EMBL" id="AYKW01000069">
    <property type="protein sequence ID" value="PIL22654.1"/>
    <property type="molecule type" value="Genomic_DNA"/>
</dbReference>
<feature type="region of interest" description="Disordered" evidence="1">
    <location>
        <begin position="1"/>
        <end position="27"/>
    </location>
</feature>
<feature type="region of interest" description="Disordered" evidence="1">
    <location>
        <begin position="81"/>
        <end position="102"/>
    </location>
</feature>
<protein>
    <submittedName>
        <fullName evidence="2">Uncharacterized protein</fullName>
    </submittedName>
</protein>
<feature type="compositionally biased region" description="Basic residues" evidence="1">
    <location>
        <begin position="219"/>
        <end position="230"/>
    </location>
</feature>
<feature type="compositionally biased region" description="Polar residues" evidence="1">
    <location>
        <begin position="234"/>
        <end position="246"/>
    </location>
</feature>